<evidence type="ECO:0000313" key="7">
    <source>
        <dbReference type="Proteomes" id="UP000276770"/>
    </source>
</evidence>
<proteinExistence type="predicted"/>
<evidence type="ECO:0000256" key="1">
    <source>
        <dbReference type="ARBA" id="ARBA00023002"/>
    </source>
</evidence>
<organism evidence="6 7">
    <name type="scientific">Falsibacillus albus</name>
    <dbReference type="NCBI Taxonomy" id="2478915"/>
    <lineage>
        <taxon>Bacteria</taxon>
        <taxon>Bacillati</taxon>
        <taxon>Bacillota</taxon>
        <taxon>Bacilli</taxon>
        <taxon>Bacillales</taxon>
        <taxon>Bacillaceae</taxon>
        <taxon>Falsibacillus</taxon>
    </lineage>
</organism>
<dbReference type="InterPro" id="IPR005532">
    <property type="entry name" value="SUMF_dom"/>
</dbReference>
<dbReference type="InterPro" id="IPR051043">
    <property type="entry name" value="Sulfatase_Mod_Factor_Kinase"/>
</dbReference>
<dbReference type="GO" id="GO:0052699">
    <property type="term" value="P:ergothioneine biosynthetic process"/>
    <property type="evidence" value="ECO:0007669"/>
    <property type="project" value="InterPro"/>
</dbReference>
<feature type="domain" description="DinB-like" evidence="5">
    <location>
        <begin position="16"/>
        <end position="148"/>
    </location>
</feature>
<dbReference type="PANTHER" id="PTHR23150">
    <property type="entry name" value="SULFATASE MODIFYING FACTOR 1, 2"/>
    <property type="match status" value="1"/>
</dbReference>
<dbReference type="OrthoDB" id="9768004at2"/>
<dbReference type="PANTHER" id="PTHR23150:SF36">
    <property type="entry name" value="HERCYNINE OXYGENASE"/>
    <property type="match status" value="1"/>
</dbReference>
<dbReference type="InterPro" id="IPR024775">
    <property type="entry name" value="DinB-like"/>
</dbReference>
<dbReference type="Pfam" id="PF12867">
    <property type="entry name" value="DinB_2"/>
    <property type="match status" value="1"/>
</dbReference>
<evidence type="ECO:0000259" key="5">
    <source>
        <dbReference type="Pfam" id="PF12867"/>
    </source>
</evidence>
<keyword evidence="7" id="KW-1185">Reference proteome</keyword>
<evidence type="ECO:0000259" key="4">
    <source>
        <dbReference type="Pfam" id="PF03781"/>
    </source>
</evidence>
<comment type="pathway">
    <text evidence="3">Amino-acid biosynthesis; ergothioneine biosynthesis.</text>
</comment>
<comment type="caution">
    <text evidence="6">The sequence shown here is derived from an EMBL/GenBank/DDBJ whole genome shotgun (WGS) entry which is preliminary data.</text>
</comment>
<sequence>MSVQDKVSSIAERYKNIRSLTEKIVYPLETEDYMVQASPDASPPKWHLAHTTWFFEKFILKSYLSQYKELNPHFDYLFNSYYETVGAFHPRHSRGNLARPTVKEVISYRHHVDEHMQKLIGQMNPEEHTDLKDLIEIGLNHEQQHQELLLTDIKFNFSQNPILPTFIKDKDKEKDETETIPYQESTTVEMEGGLVEIGHSGDVFAFDNEGPRHKVWLNPYTLSSHPVMNVEFMEFIADGGYERPELWLSEGWEHVQKEGWNAPLYWKKHGDEWHYFTLTGERKVEKYEPVCHVSFYEADAFARWAGKRLPTEAEWEHAFELVKVDGNFLEKEMMHPTWEDISIHGPFNKVYGDVWEWTSSAYSPYPGSKPLEGALGEYNAKFMCNQMVLKGGSCATPMSHMRATYRNFFQPEKRWQFSGFRLAGDL</sequence>
<dbReference type="Gene3D" id="3.90.1580.10">
    <property type="entry name" value="paralog of FGE (formylglycine-generating enzyme)"/>
    <property type="match status" value="2"/>
</dbReference>
<dbReference type="InterPro" id="IPR016187">
    <property type="entry name" value="CTDL_fold"/>
</dbReference>
<dbReference type="Pfam" id="PF03781">
    <property type="entry name" value="FGE-sulfatase"/>
    <property type="match status" value="2"/>
</dbReference>
<dbReference type="AlphaFoldDB" id="A0A3L7K113"/>
<protein>
    <submittedName>
        <fullName evidence="6">Ergothioneine biosynthesis protein EgtB</fullName>
    </submittedName>
</protein>
<keyword evidence="1" id="KW-0560">Oxidoreductase</keyword>
<name>A0A3L7K113_9BACI</name>
<accession>A0A3L7K113</accession>
<dbReference type="Proteomes" id="UP000276770">
    <property type="component" value="Unassembled WGS sequence"/>
</dbReference>
<dbReference type="InterPro" id="IPR017806">
    <property type="entry name" value="EgtB"/>
</dbReference>
<dbReference type="EMBL" id="RCVZ01000003">
    <property type="protein sequence ID" value="RLQ96758.1"/>
    <property type="molecule type" value="Genomic_DNA"/>
</dbReference>
<feature type="domain" description="Sulfatase-modifying factor enzyme-like" evidence="4">
    <location>
        <begin position="185"/>
        <end position="319"/>
    </location>
</feature>
<reference evidence="6 7" key="1">
    <citation type="submission" date="2018-10" db="EMBL/GenBank/DDBJ databases">
        <title>Falsibacillus sp. genome draft.</title>
        <authorList>
            <person name="Shi S."/>
        </authorList>
    </citation>
    <scope>NUCLEOTIDE SEQUENCE [LARGE SCALE GENOMIC DNA]</scope>
    <source>
        <strain evidence="6 7">GY 10110</strain>
    </source>
</reference>
<evidence type="ECO:0000256" key="2">
    <source>
        <dbReference type="ARBA" id="ARBA00023004"/>
    </source>
</evidence>
<dbReference type="RefSeq" id="WP_121679779.1">
    <property type="nucleotide sequence ID" value="NZ_RCVZ01000003.1"/>
</dbReference>
<feature type="domain" description="Sulfatase-modifying factor enzyme-like" evidence="4">
    <location>
        <begin position="350"/>
        <end position="423"/>
    </location>
</feature>
<dbReference type="InterPro" id="IPR042095">
    <property type="entry name" value="SUMF_sf"/>
</dbReference>
<evidence type="ECO:0000256" key="3">
    <source>
        <dbReference type="ARBA" id="ARBA00037882"/>
    </source>
</evidence>
<evidence type="ECO:0000313" key="6">
    <source>
        <dbReference type="EMBL" id="RLQ96758.1"/>
    </source>
</evidence>
<dbReference type="SUPFAM" id="SSF56436">
    <property type="entry name" value="C-type lectin-like"/>
    <property type="match status" value="1"/>
</dbReference>
<dbReference type="NCBIfam" id="TIGR03440">
    <property type="entry name" value="egtB_TIGR03440"/>
    <property type="match status" value="1"/>
</dbReference>
<gene>
    <name evidence="6" type="ORF">D9X91_06560</name>
</gene>
<keyword evidence="2" id="KW-0408">Iron</keyword>